<dbReference type="Proteomes" id="UP000295710">
    <property type="component" value="Unassembled WGS sequence"/>
</dbReference>
<proteinExistence type="predicted"/>
<feature type="region of interest" description="Disordered" evidence="4">
    <location>
        <begin position="271"/>
        <end position="295"/>
    </location>
</feature>
<dbReference type="GO" id="GO:0003700">
    <property type="term" value="F:DNA-binding transcription factor activity"/>
    <property type="evidence" value="ECO:0007669"/>
    <property type="project" value="InterPro"/>
</dbReference>
<sequence length="295" mass="34049">MPREQEQRHVYYDRDLKIEAYNLSGIVQKFPNHFHKFYVIGFVEGGRRHLWCKAQEYDLTAGDLILFNPNDNHYCAPLGGEILDYRAVNIPPDIMERAASEITGKPFVPHFTQNVVYQSDITQSLGRLYDAILKGGPRLEREEAFFFLLHQVLEDYAAPFDEVEIIQPNPQIQTLCSYMDEHFSDNITLDDLLTMTSFGKSYLIRSFTRQVGVSPYRYLQTVRLTRAKKFLEQGVPPIDASDRAGFSDQSHFTNFFREFTGLTPKQYQRIFTDSSTGTSRNAPVGNTGYGKREER</sequence>
<feature type="domain" description="HTH araC/xylS-type" evidence="5">
    <location>
        <begin position="173"/>
        <end position="270"/>
    </location>
</feature>
<keyword evidence="2" id="KW-0238">DNA-binding</keyword>
<evidence type="ECO:0000256" key="4">
    <source>
        <dbReference type="SAM" id="MobiDB-lite"/>
    </source>
</evidence>
<feature type="compositionally biased region" description="Polar residues" evidence="4">
    <location>
        <begin position="271"/>
        <end position="281"/>
    </location>
</feature>
<dbReference type="Pfam" id="PF12833">
    <property type="entry name" value="HTH_18"/>
    <property type="match status" value="1"/>
</dbReference>
<dbReference type="PROSITE" id="PS01124">
    <property type="entry name" value="HTH_ARAC_FAMILY_2"/>
    <property type="match status" value="1"/>
</dbReference>
<dbReference type="Gene3D" id="2.60.120.10">
    <property type="entry name" value="Jelly Rolls"/>
    <property type="match status" value="1"/>
</dbReference>
<dbReference type="InterPro" id="IPR003313">
    <property type="entry name" value="AraC-bd"/>
</dbReference>
<reference evidence="6 7" key="1">
    <citation type="journal article" date="2016" name="Nat. Microbiol.">
        <title>The Mouse Intestinal Bacterial Collection (miBC) provides host-specific insight into cultured diversity and functional potential of the gut microbiota.</title>
        <authorList>
            <person name="Lagkouvardos I."/>
            <person name="Pukall R."/>
            <person name="Abt B."/>
            <person name="Foesel B.U."/>
            <person name="Meier-Kolthoff J.P."/>
            <person name="Kumar N."/>
            <person name="Bresciani A."/>
            <person name="Martinez I."/>
            <person name="Just S."/>
            <person name="Ziegler C."/>
            <person name="Brugiroux S."/>
            <person name="Garzetti D."/>
            <person name="Wenning M."/>
            <person name="Bui T.P."/>
            <person name="Wang J."/>
            <person name="Hugenholtz F."/>
            <person name="Plugge C.M."/>
            <person name="Peterson D.A."/>
            <person name="Hornef M.W."/>
            <person name="Baines J.F."/>
            <person name="Smidt H."/>
            <person name="Walter J."/>
            <person name="Kristiansen K."/>
            <person name="Nielsen H.B."/>
            <person name="Haller D."/>
            <person name="Overmann J."/>
            <person name="Stecher B."/>
            <person name="Clavel T."/>
        </authorList>
    </citation>
    <scope>NUCLEOTIDE SEQUENCE [LARGE SCALE GENOMIC DNA]</scope>
    <source>
        <strain evidence="6 7">DSM 28560</strain>
    </source>
</reference>
<protein>
    <submittedName>
        <fullName evidence="6">AraC family transcriptional regulator</fullName>
    </submittedName>
</protein>
<evidence type="ECO:0000313" key="7">
    <source>
        <dbReference type="Proteomes" id="UP000295710"/>
    </source>
</evidence>
<gene>
    <name evidence="6" type="ORF">E1963_10390</name>
</gene>
<dbReference type="Pfam" id="PF02311">
    <property type="entry name" value="AraC_binding"/>
    <property type="match status" value="1"/>
</dbReference>
<dbReference type="InterPro" id="IPR014710">
    <property type="entry name" value="RmlC-like_jellyroll"/>
</dbReference>
<name>A0A4R4FFW6_9FIRM</name>
<dbReference type="EMBL" id="SMMX01000007">
    <property type="protein sequence ID" value="TDA21729.1"/>
    <property type="molecule type" value="Genomic_DNA"/>
</dbReference>
<dbReference type="AlphaFoldDB" id="A0A4R4FFW6"/>
<dbReference type="SUPFAM" id="SSF51215">
    <property type="entry name" value="Regulatory protein AraC"/>
    <property type="match status" value="1"/>
</dbReference>
<evidence type="ECO:0000313" key="6">
    <source>
        <dbReference type="EMBL" id="TDA21729.1"/>
    </source>
</evidence>
<dbReference type="GO" id="GO:0043565">
    <property type="term" value="F:sequence-specific DNA binding"/>
    <property type="evidence" value="ECO:0007669"/>
    <property type="project" value="InterPro"/>
</dbReference>
<evidence type="ECO:0000259" key="5">
    <source>
        <dbReference type="PROSITE" id="PS01124"/>
    </source>
</evidence>
<dbReference type="Gene3D" id="1.10.10.60">
    <property type="entry name" value="Homeodomain-like"/>
    <property type="match status" value="2"/>
</dbReference>
<accession>A0A4R4FFW6</accession>
<dbReference type="PANTHER" id="PTHR46796:SF2">
    <property type="entry name" value="TRANSCRIPTIONAL REGULATORY PROTEIN"/>
    <property type="match status" value="1"/>
</dbReference>
<dbReference type="InterPro" id="IPR018060">
    <property type="entry name" value="HTH_AraC"/>
</dbReference>
<organism evidence="6 7">
    <name type="scientific">Extibacter muris</name>
    <dbReference type="NCBI Taxonomy" id="1796622"/>
    <lineage>
        <taxon>Bacteria</taxon>
        <taxon>Bacillati</taxon>
        <taxon>Bacillota</taxon>
        <taxon>Clostridia</taxon>
        <taxon>Lachnospirales</taxon>
        <taxon>Lachnospiraceae</taxon>
        <taxon>Extibacter</taxon>
    </lineage>
</organism>
<dbReference type="InterPro" id="IPR037923">
    <property type="entry name" value="HTH-like"/>
</dbReference>
<evidence type="ECO:0000256" key="1">
    <source>
        <dbReference type="ARBA" id="ARBA00023015"/>
    </source>
</evidence>
<keyword evidence="7" id="KW-1185">Reference proteome</keyword>
<dbReference type="PANTHER" id="PTHR46796">
    <property type="entry name" value="HTH-TYPE TRANSCRIPTIONAL ACTIVATOR RHAS-RELATED"/>
    <property type="match status" value="1"/>
</dbReference>
<dbReference type="SMART" id="SM00342">
    <property type="entry name" value="HTH_ARAC"/>
    <property type="match status" value="1"/>
</dbReference>
<keyword evidence="3" id="KW-0804">Transcription</keyword>
<keyword evidence="1" id="KW-0805">Transcription regulation</keyword>
<dbReference type="InterPro" id="IPR050204">
    <property type="entry name" value="AraC_XylS_family_regulators"/>
</dbReference>
<dbReference type="RefSeq" id="WP_132277745.1">
    <property type="nucleotide sequence ID" value="NZ_JAOBST010000002.1"/>
</dbReference>
<comment type="caution">
    <text evidence="6">The sequence shown here is derived from an EMBL/GenBank/DDBJ whole genome shotgun (WGS) entry which is preliminary data.</text>
</comment>
<dbReference type="SUPFAM" id="SSF46689">
    <property type="entry name" value="Homeodomain-like"/>
    <property type="match status" value="2"/>
</dbReference>
<evidence type="ECO:0000256" key="2">
    <source>
        <dbReference type="ARBA" id="ARBA00023125"/>
    </source>
</evidence>
<evidence type="ECO:0000256" key="3">
    <source>
        <dbReference type="ARBA" id="ARBA00023163"/>
    </source>
</evidence>
<dbReference type="InterPro" id="IPR009057">
    <property type="entry name" value="Homeodomain-like_sf"/>
</dbReference>